<dbReference type="AlphaFoldDB" id="A0A6N7XLK1"/>
<gene>
    <name evidence="1" type="ORF">FYJ83_16025</name>
</gene>
<organism evidence="1 2">
    <name type="scientific">Tissierella pigra</name>
    <dbReference type="NCBI Taxonomy" id="2607614"/>
    <lineage>
        <taxon>Bacteria</taxon>
        <taxon>Bacillati</taxon>
        <taxon>Bacillota</taxon>
        <taxon>Tissierellia</taxon>
        <taxon>Tissierellales</taxon>
        <taxon>Tissierellaceae</taxon>
        <taxon>Tissierella</taxon>
    </lineage>
</organism>
<keyword evidence="2" id="KW-1185">Reference proteome</keyword>
<accession>A0A6N7XLK1</accession>
<dbReference type="GO" id="GO:0016301">
    <property type="term" value="F:kinase activity"/>
    <property type="evidence" value="ECO:0007669"/>
    <property type="project" value="UniProtKB-KW"/>
</dbReference>
<keyword evidence="1" id="KW-0808">Transferase</keyword>
<protein>
    <submittedName>
        <fullName evidence="1">Acetylglutamate kinase</fullName>
    </submittedName>
</protein>
<dbReference type="EMBL" id="VUNQ01000049">
    <property type="protein sequence ID" value="MSU02971.1"/>
    <property type="molecule type" value="Genomic_DNA"/>
</dbReference>
<proteinExistence type="predicted"/>
<evidence type="ECO:0000313" key="1">
    <source>
        <dbReference type="EMBL" id="MSU02971.1"/>
    </source>
</evidence>
<sequence length="189" mass="22691">MEYINRKELELINEVSMLWIQHSEWIRMVFVSIIFKTPDKEAAIFRFLRNLADFAYFLRVFYEDNVAFRFSDLLTENLSLARNLVEYTMLGDTKAAEKTNEKLYKNADEISHLLSSINPYWHYESWRAMLYIYLDMVKTMTGEMIDGNYRESINIYDKLEREVMVMAEIMYNGILKQFPYKFCKNKLLG</sequence>
<dbReference type="RefSeq" id="WP_154442307.1">
    <property type="nucleotide sequence ID" value="NZ_VUNQ01000049.1"/>
</dbReference>
<evidence type="ECO:0000313" key="2">
    <source>
        <dbReference type="Proteomes" id="UP000469523"/>
    </source>
</evidence>
<keyword evidence="1" id="KW-0418">Kinase</keyword>
<comment type="caution">
    <text evidence="1">The sequence shown here is derived from an EMBL/GenBank/DDBJ whole genome shotgun (WGS) entry which is preliminary data.</text>
</comment>
<dbReference type="Proteomes" id="UP000469523">
    <property type="component" value="Unassembled WGS sequence"/>
</dbReference>
<reference evidence="1 2" key="1">
    <citation type="submission" date="2019-09" db="EMBL/GenBank/DDBJ databases">
        <title>In-depth cultivation of the pig gut microbiome towards novel bacterial diversity and tailored functional studies.</title>
        <authorList>
            <person name="Wylensek D."/>
            <person name="Hitch T.C.A."/>
            <person name="Clavel T."/>
        </authorList>
    </citation>
    <scope>NUCLEOTIDE SEQUENCE [LARGE SCALE GENOMIC DNA]</scope>
    <source>
        <strain evidence="1 2">WCA3-693-APC-4?</strain>
    </source>
</reference>
<name>A0A6N7XLK1_9FIRM</name>